<keyword evidence="1" id="KW-1133">Transmembrane helix</keyword>
<sequence length="179" mass="19797">MLNKCNQLDSLKAFIRERYAMQKLLFGILVVMSTLGSGLLLSGAALADTAQSGLTLQGPDKVREGYFQLRVDGVAEEDTFVIELASSAQFATVENTFAPLGAFRQLSLSGFDDGRYYFRAVHSGTGEYSNIHQLDVVHYPLWQALSLFVLGALLFISLLVTMLILTRRAARNHKEPRHG</sequence>
<feature type="transmembrane region" description="Helical" evidence="1">
    <location>
        <begin position="144"/>
        <end position="165"/>
    </location>
</feature>
<gene>
    <name evidence="2" type="ORF">CWE12_00160</name>
</gene>
<evidence type="ECO:0000313" key="2">
    <source>
        <dbReference type="EMBL" id="RUO31454.1"/>
    </source>
</evidence>
<dbReference type="EMBL" id="PIPN01000001">
    <property type="protein sequence ID" value="RUO31454.1"/>
    <property type="molecule type" value="Genomic_DNA"/>
</dbReference>
<evidence type="ECO:0000256" key="1">
    <source>
        <dbReference type="SAM" id="Phobius"/>
    </source>
</evidence>
<reference evidence="2 3" key="1">
    <citation type="journal article" date="2018" name="Front. Microbiol.">
        <title>Genome-Based Analysis Reveals the Taxonomy and Diversity of the Family Idiomarinaceae.</title>
        <authorList>
            <person name="Liu Y."/>
            <person name="Lai Q."/>
            <person name="Shao Z."/>
        </authorList>
    </citation>
    <scope>NUCLEOTIDE SEQUENCE [LARGE SCALE GENOMIC DNA]</scope>
    <source>
        <strain evidence="2 3">GBSy1</strain>
    </source>
</reference>
<organism evidence="2 3">
    <name type="scientific">Aliidiomarina sedimenti</name>
    <dbReference type="NCBI Taxonomy" id="1933879"/>
    <lineage>
        <taxon>Bacteria</taxon>
        <taxon>Pseudomonadati</taxon>
        <taxon>Pseudomonadota</taxon>
        <taxon>Gammaproteobacteria</taxon>
        <taxon>Alteromonadales</taxon>
        <taxon>Idiomarinaceae</taxon>
        <taxon>Aliidiomarina</taxon>
    </lineage>
</organism>
<comment type="caution">
    <text evidence="2">The sequence shown here is derived from an EMBL/GenBank/DDBJ whole genome shotgun (WGS) entry which is preliminary data.</text>
</comment>
<accession>A0ABY0C0Y0</accession>
<proteinExistence type="predicted"/>
<keyword evidence="1" id="KW-0812">Transmembrane</keyword>
<name>A0ABY0C0Y0_9GAMM</name>
<protein>
    <submittedName>
        <fullName evidence="2">Uncharacterized protein</fullName>
    </submittedName>
</protein>
<keyword evidence="3" id="KW-1185">Reference proteome</keyword>
<keyword evidence="1" id="KW-0472">Membrane</keyword>
<evidence type="ECO:0000313" key="3">
    <source>
        <dbReference type="Proteomes" id="UP000287410"/>
    </source>
</evidence>
<dbReference type="Proteomes" id="UP000287410">
    <property type="component" value="Unassembled WGS sequence"/>
</dbReference>